<reference evidence="2 3" key="1">
    <citation type="journal article" date="2020" name="Nature">
        <title>Six reference-quality genomes reveal evolution of bat adaptations.</title>
        <authorList>
            <person name="Jebb D."/>
            <person name="Huang Z."/>
            <person name="Pippel M."/>
            <person name="Hughes G.M."/>
            <person name="Lavrichenko K."/>
            <person name="Devanna P."/>
            <person name="Winkler S."/>
            <person name="Jermiin L.S."/>
            <person name="Skirmuntt E.C."/>
            <person name="Katzourakis A."/>
            <person name="Burkitt-Gray L."/>
            <person name="Ray D.A."/>
            <person name="Sullivan K.A.M."/>
            <person name="Roscito J.G."/>
            <person name="Kirilenko B.M."/>
            <person name="Davalos L.M."/>
            <person name="Corthals A.P."/>
            <person name="Power M.L."/>
            <person name="Jones G."/>
            <person name="Ransome R.D."/>
            <person name="Dechmann D.K.N."/>
            <person name="Locatelli A.G."/>
            <person name="Puechmaille S.J."/>
            <person name="Fedrigo O."/>
            <person name="Jarvis E.D."/>
            <person name="Hiller M."/>
            <person name="Vernes S.C."/>
            <person name="Myers E.W."/>
            <person name="Teeling E.C."/>
        </authorList>
    </citation>
    <scope>NUCLEOTIDE SEQUENCE [LARGE SCALE GENOMIC DNA]</scope>
    <source>
        <strain evidence="2">MPipKuh1</strain>
        <tissue evidence="2">Flight muscle</tissue>
    </source>
</reference>
<comment type="caution">
    <text evidence="2">The sequence shown here is derived from an EMBL/GenBank/DDBJ whole genome shotgun (WGS) entry which is preliminary data.</text>
</comment>
<keyword evidence="1" id="KW-0812">Transmembrane</keyword>
<dbReference type="AlphaFoldDB" id="A0A7J8B1H6"/>
<proteinExistence type="predicted"/>
<protein>
    <submittedName>
        <fullName evidence="2">Uncharacterized protein</fullName>
    </submittedName>
</protein>
<organism evidence="2 3">
    <name type="scientific">Pipistrellus kuhlii</name>
    <name type="common">Kuhl's pipistrelle</name>
    <dbReference type="NCBI Taxonomy" id="59472"/>
    <lineage>
        <taxon>Eukaryota</taxon>
        <taxon>Metazoa</taxon>
        <taxon>Chordata</taxon>
        <taxon>Craniata</taxon>
        <taxon>Vertebrata</taxon>
        <taxon>Euteleostomi</taxon>
        <taxon>Mammalia</taxon>
        <taxon>Eutheria</taxon>
        <taxon>Laurasiatheria</taxon>
        <taxon>Chiroptera</taxon>
        <taxon>Yangochiroptera</taxon>
        <taxon>Vespertilionidae</taxon>
        <taxon>Pipistrellus</taxon>
    </lineage>
</organism>
<name>A0A7J8B1H6_PIPKU</name>
<evidence type="ECO:0000313" key="3">
    <source>
        <dbReference type="Proteomes" id="UP000558488"/>
    </source>
</evidence>
<dbReference type="EMBL" id="JACAGB010000001">
    <property type="protein sequence ID" value="KAF6392663.1"/>
    <property type="molecule type" value="Genomic_DNA"/>
</dbReference>
<gene>
    <name evidence="2" type="ORF">mPipKuh1_007848</name>
</gene>
<accession>A0A7J8B1H6</accession>
<keyword evidence="3" id="KW-1185">Reference proteome</keyword>
<sequence>MVLLPVTQSRGWICSRSYSHQGPRRESNLLLPAPDTGATDRGHGSLQTLSLPGLECNLFFFFFLMYFIVFFFTERIELETSMRESSISCLLPPTTGNVPITKVHALDQNRTWDLSVNRPMLYPLSQTGFGKNAVLIHLHPRAWHLPPQTRWGVPY</sequence>
<keyword evidence="1" id="KW-1133">Transmembrane helix</keyword>
<dbReference type="Proteomes" id="UP000558488">
    <property type="component" value="Unassembled WGS sequence"/>
</dbReference>
<evidence type="ECO:0000313" key="2">
    <source>
        <dbReference type="EMBL" id="KAF6392663.1"/>
    </source>
</evidence>
<keyword evidence="1" id="KW-0472">Membrane</keyword>
<evidence type="ECO:0000256" key="1">
    <source>
        <dbReference type="SAM" id="Phobius"/>
    </source>
</evidence>
<feature type="transmembrane region" description="Helical" evidence="1">
    <location>
        <begin position="51"/>
        <end position="73"/>
    </location>
</feature>